<reference evidence="6" key="1">
    <citation type="submission" date="2017-11" db="EMBL/GenBank/DDBJ databases">
        <authorList>
            <person name="Kuznetsova I."/>
            <person name="Sazanova A."/>
            <person name="Chirak E."/>
            <person name="Safronova V."/>
            <person name="Willems A."/>
        </authorList>
    </citation>
    <scope>NUCLEOTIDE SEQUENCE [LARGE SCALE GENOMIC DNA]</scope>
    <source>
        <strain evidence="6">PEPV15</strain>
    </source>
</reference>
<evidence type="ECO:0000256" key="1">
    <source>
        <dbReference type="ARBA" id="ARBA00006739"/>
    </source>
</evidence>
<keyword evidence="3 5" id="KW-0808">Transferase</keyword>
<keyword evidence="2" id="KW-0328">Glycosyltransferase</keyword>
<evidence type="ECO:0000259" key="4">
    <source>
        <dbReference type="Pfam" id="PF00535"/>
    </source>
</evidence>
<sequence length="305" mass="34086">MQLETRSAVSAIIVTYNPGFAALRLLLDAIIPQVEQVFIIDNGSTADIAAWLVEQDIQVDLVRLGDNFGIAKAQNRGIAEARARGATFILLLDQDSLPAPDMVAKLLSAARTKITNGVKLACVGPRYSDVRQNNPPPFIRTRGLRLERQACTRADAVVDVDYLIASGCLIPMSALDDVGGMREELFIDYVDIEWGLRAQQKGYSSFGVCAALMRHDLGDEPVLFRGRQIPVHSPIRHYYHFRNAIWLYRQPWLRLNWKVIDGSRLLLKFAFYSLMTVPRLQHAKMMTMGVFHGFIGKMGKKAGNA</sequence>
<gene>
    <name evidence="5" type="ORF">CU100_02320</name>
</gene>
<dbReference type="Pfam" id="PF00535">
    <property type="entry name" value="Glycos_transf_2"/>
    <property type="match status" value="1"/>
</dbReference>
<dbReference type="Proteomes" id="UP000241158">
    <property type="component" value="Unassembled WGS sequence"/>
</dbReference>
<dbReference type="SUPFAM" id="SSF53448">
    <property type="entry name" value="Nucleotide-diphospho-sugar transferases"/>
    <property type="match status" value="1"/>
</dbReference>
<comment type="caution">
    <text evidence="5">The sequence shown here is derived from an EMBL/GenBank/DDBJ whole genome shotgun (WGS) entry which is preliminary data.</text>
</comment>
<name>A0A2P7B2G9_9HYPH</name>
<accession>A0A2P7B2G9</accession>
<dbReference type="PANTHER" id="PTHR43179">
    <property type="entry name" value="RHAMNOSYLTRANSFERASE WBBL"/>
    <property type="match status" value="1"/>
</dbReference>
<organism evidence="5 6">
    <name type="scientific">Phyllobacterium endophyticum</name>
    <dbReference type="NCBI Taxonomy" id="1149773"/>
    <lineage>
        <taxon>Bacteria</taxon>
        <taxon>Pseudomonadati</taxon>
        <taxon>Pseudomonadota</taxon>
        <taxon>Alphaproteobacteria</taxon>
        <taxon>Hyphomicrobiales</taxon>
        <taxon>Phyllobacteriaceae</taxon>
        <taxon>Phyllobacterium</taxon>
    </lineage>
</organism>
<dbReference type="NCBIfam" id="TIGR01556">
    <property type="entry name" value="rhamnosyltran"/>
    <property type="match status" value="1"/>
</dbReference>
<dbReference type="CDD" id="cd02526">
    <property type="entry name" value="GT2_RfbF_like"/>
    <property type="match status" value="1"/>
</dbReference>
<keyword evidence="6" id="KW-1185">Reference proteome</keyword>
<dbReference type="EMBL" id="PGGN01000001">
    <property type="protein sequence ID" value="PSH60641.1"/>
    <property type="molecule type" value="Genomic_DNA"/>
</dbReference>
<dbReference type="OrthoDB" id="9771846at2"/>
<dbReference type="RefSeq" id="WP_106715946.1">
    <property type="nucleotide sequence ID" value="NZ_JACHXT010000002.1"/>
</dbReference>
<evidence type="ECO:0000256" key="3">
    <source>
        <dbReference type="ARBA" id="ARBA00022679"/>
    </source>
</evidence>
<dbReference type="GO" id="GO:0016757">
    <property type="term" value="F:glycosyltransferase activity"/>
    <property type="evidence" value="ECO:0007669"/>
    <property type="project" value="UniProtKB-KW"/>
</dbReference>
<comment type="similarity">
    <text evidence="1">Belongs to the glycosyltransferase 2 family.</text>
</comment>
<evidence type="ECO:0000256" key="2">
    <source>
        <dbReference type="ARBA" id="ARBA00022676"/>
    </source>
</evidence>
<proteinExistence type="inferred from homology"/>
<feature type="domain" description="Glycosyltransferase 2-like" evidence="4">
    <location>
        <begin position="10"/>
        <end position="135"/>
    </location>
</feature>
<protein>
    <submittedName>
        <fullName evidence="5">Rhamnosyltransferase</fullName>
    </submittedName>
</protein>
<dbReference type="PANTHER" id="PTHR43179:SF12">
    <property type="entry name" value="GALACTOFURANOSYLTRANSFERASE GLFT2"/>
    <property type="match status" value="1"/>
</dbReference>
<dbReference type="Gene3D" id="3.90.550.10">
    <property type="entry name" value="Spore Coat Polysaccharide Biosynthesis Protein SpsA, Chain A"/>
    <property type="match status" value="1"/>
</dbReference>
<dbReference type="InterPro" id="IPR029044">
    <property type="entry name" value="Nucleotide-diphossugar_trans"/>
</dbReference>
<evidence type="ECO:0000313" key="5">
    <source>
        <dbReference type="EMBL" id="PSH60641.1"/>
    </source>
</evidence>
<dbReference type="InterPro" id="IPR006446">
    <property type="entry name" value="RhaTrfase"/>
</dbReference>
<evidence type="ECO:0000313" key="6">
    <source>
        <dbReference type="Proteomes" id="UP000241158"/>
    </source>
</evidence>
<dbReference type="AlphaFoldDB" id="A0A2P7B2G9"/>
<dbReference type="InterPro" id="IPR001173">
    <property type="entry name" value="Glyco_trans_2-like"/>
</dbReference>